<sequence length="128" mass="13375">MFGHSLKPGLMVLSLFLLTNTASSAGKTYLGISLAAKIPPSVAAHLEIDGGAMIIAVFDGSPAAKAGLKEHDIIIKAAGMAVKSPGDLRKALDSRKPSESEETLALVVRRGPKTLDFKVKPTEAPAKR</sequence>
<feature type="non-terminal residue" evidence="2">
    <location>
        <position position="128"/>
    </location>
</feature>
<gene>
    <name evidence="2" type="ORF">METZ01_LOCUS459293</name>
</gene>
<dbReference type="SMART" id="SM00228">
    <property type="entry name" value="PDZ"/>
    <property type="match status" value="1"/>
</dbReference>
<evidence type="ECO:0000259" key="1">
    <source>
        <dbReference type="PROSITE" id="PS50106"/>
    </source>
</evidence>
<proteinExistence type="predicted"/>
<dbReference type="CDD" id="cd06779">
    <property type="entry name" value="cpPDZ_Deg_HtrA-like"/>
    <property type="match status" value="1"/>
</dbReference>
<accession>A0A383AFT1</accession>
<dbReference type="AlphaFoldDB" id="A0A383AFT1"/>
<dbReference type="PROSITE" id="PS50106">
    <property type="entry name" value="PDZ"/>
    <property type="match status" value="1"/>
</dbReference>
<dbReference type="InterPro" id="IPR036034">
    <property type="entry name" value="PDZ_sf"/>
</dbReference>
<dbReference type="Gene3D" id="2.30.42.10">
    <property type="match status" value="1"/>
</dbReference>
<feature type="domain" description="PDZ" evidence="1">
    <location>
        <begin position="17"/>
        <end position="84"/>
    </location>
</feature>
<dbReference type="Pfam" id="PF13180">
    <property type="entry name" value="PDZ_2"/>
    <property type="match status" value="1"/>
</dbReference>
<reference evidence="2" key="1">
    <citation type="submission" date="2018-05" db="EMBL/GenBank/DDBJ databases">
        <authorList>
            <person name="Lanie J.A."/>
            <person name="Ng W.-L."/>
            <person name="Kazmierczak K.M."/>
            <person name="Andrzejewski T.M."/>
            <person name="Davidsen T.M."/>
            <person name="Wayne K.J."/>
            <person name="Tettelin H."/>
            <person name="Glass J.I."/>
            <person name="Rusch D."/>
            <person name="Podicherti R."/>
            <person name="Tsui H.-C.T."/>
            <person name="Winkler M.E."/>
        </authorList>
    </citation>
    <scope>NUCLEOTIDE SEQUENCE</scope>
</reference>
<protein>
    <recommendedName>
        <fullName evidence="1">PDZ domain-containing protein</fullName>
    </recommendedName>
</protein>
<evidence type="ECO:0000313" key="2">
    <source>
        <dbReference type="EMBL" id="SVE06439.1"/>
    </source>
</evidence>
<dbReference type="SUPFAM" id="SSF50156">
    <property type="entry name" value="PDZ domain-like"/>
    <property type="match status" value="1"/>
</dbReference>
<dbReference type="EMBL" id="UINC01191683">
    <property type="protein sequence ID" value="SVE06439.1"/>
    <property type="molecule type" value="Genomic_DNA"/>
</dbReference>
<name>A0A383AFT1_9ZZZZ</name>
<dbReference type="InterPro" id="IPR001478">
    <property type="entry name" value="PDZ"/>
</dbReference>
<organism evidence="2">
    <name type="scientific">marine metagenome</name>
    <dbReference type="NCBI Taxonomy" id="408172"/>
    <lineage>
        <taxon>unclassified sequences</taxon>
        <taxon>metagenomes</taxon>
        <taxon>ecological metagenomes</taxon>
    </lineage>
</organism>